<protein>
    <submittedName>
        <fullName evidence="5">SnoaL-like domain-containing protein</fullName>
    </submittedName>
</protein>
<dbReference type="RefSeq" id="WP_051645847.1">
    <property type="nucleotide sequence ID" value="NZ_BNAB01000023.1"/>
</dbReference>
<feature type="domain" description="SnoaL-like" evidence="3">
    <location>
        <begin position="106"/>
        <end position="204"/>
    </location>
</feature>
<evidence type="ECO:0000313" key="4">
    <source>
        <dbReference type="EMBL" id="GHE05370.1"/>
    </source>
</evidence>
<feature type="compositionally biased region" description="Low complexity" evidence="1">
    <location>
        <begin position="52"/>
        <end position="67"/>
    </location>
</feature>
<evidence type="ECO:0000256" key="2">
    <source>
        <dbReference type="SAM" id="SignalP"/>
    </source>
</evidence>
<accession>A0AAN4UUP5</accession>
<comment type="caution">
    <text evidence="4">The sequence shown here is derived from an EMBL/GenBank/DDBJ whole genome shotgun (WGS) entry which is preliminary data.</text>
</comment>
<evidence type="ECO:0000256" key="1">
    <source>
        <dbReference type="SAM" id="MobiDB-lite"/>
    </source>
</evidence>
<evidence type="ECO:0000313" key="6">
    <source>
        <dbReference type="Proteomes" id="UP000199541"/>
    </source>
</evidence>
<dbReference type="AlphaFoldDB" id="A0AAN4UUP5"/>
<dbReference type="Pfam" id="PF12680">
    <property type="entry name" value="SnoaL_2"/>
    <property type="match status" value="1"/>
</dbReference>
<keyword evidence="6" id="KW-1185">Reference proteome</keyword>
<proteinExistence type="predicted"/>
<reference evidence="5 6" key="2">
    <citation type="submission" date="2016-10" db="EMBL/GenBank/DDBJ databases">
        <authorList>
            <person name="Varghese N."/>
            <person name="Submissions S."/>
        </authorList>
    </citation>
    <scope>NUCLEOTIDE SEQUENCE [LARGE SCALE GENOMIC DNA]</scope>
    <source>
        <strain evidence="5 6">DSM 24802</strain>
    </source>
</reference>
<dbReference type="InterPro" id="IPR032710">
    <property type="entry name" value="NTF2-like_dom_sf"/>
</dbReference>
<evidence type="ECO:0000259" key="3">
    <source>
        <dbReference type="Pfam" id="PF12680"/>
    </source>
</evidence>
<dbReference type="Gene3D" id="3.10.450.50">
    <property type="match status" value="1"/>
</dbReference>
<dbReference type="Proteomes" id="UP000199541">
    <property type="component" value="Unassembled WGS sequence"/>
</dbReference>
<feature type="chain" id="PRO_5042833832" evidence="2">
    <location>
        <begin position="22"/>
        <end position="219"/>
    </location>
</feature>
<reference evidence="4" key="3">
    <citation type="submission" date="2023-06" db="EMBL/GenBank/DDBJ databases">
        <authorList>
            <person name="Sun Q."/>
            <person name="Zhou Y."/>
        </authorList>
    </citation>
    <scope>NUCLEOTIDE SEQUENCE</scope>
    <source>
        <strain evidence="4">CGMCC 1.10859</strain>
    </source>
</reference>
<evidence type="ECO:0000313" key="7">
    <source>
        <dbReference type="Proteomes" id="UP000634647"/>
    </source>
</evidence>
<feature type="signal peptide" evidence="2">
    <location>
        <begin position="1"/>
        <end position="21"/>
    </location>
</feature>
<name>A0AAN4UUP5_9RHOB</name>
<evidence type="ECO:0000313" key="5">
    <source>
        <dbReference type="EMBL" id="SDX64087.1"/>
    </source>
</evidence>
<keyword evidence="2" id="KW-0732">Signal</keyword>
<feature type="region of interest" description="Disordered" evidence="1">
    <location>
        <begin position="47"/>
        <end position="67"/>
    </location>
</feature>
<sequence>MQKKALILASVAALAVGPAFAAGGSAAGGVSGAAGAAAPSVGSAGVGGSGSGSASASGGTAGTSATVGTSGAATASVTAKAPTAAVDTKAMTSKLSKAAMHAPDAARHFRDVATGRVGAIMAQYSPHATLNWVGGTLNGTYRGTEAIKDVWQRFEHDMGKMTAHVSDVKVSGGKSGMTVTADVRFSGKMTVPARYVLVYRNHKIVDEVWQLASKTKAAK</sequence>
<dbReference type="InterPro" id="IPR037401">
    <property type="entry name" value="SnoaL-like"/>
</dbReference>
<organism evidence="4 7">
    <name type="scientific">Allgaiera indica</name>
    <dbReference type="NCBI Taxonomy" id="765699"/>
    <lineage>
        <taxon>Bacteria</taxon>
        <taxon>Pseudomonadati</taxon>
        <taxon>Pseudomonadota</taxon>
        <taxon>Alphaproteobacteria</taxon>
        <taxon>Rhodobacterales</taxon>
        <taxon>Paracoccaceae</taxon>
        <taxon>Allgaiera</taxon>
    </lineage>
</organism>
<dbReference type="SUPFAM" id="SSF54427">
    <property type="entry name" value="NTF2-like"/>
    <property type="match status" value="1"/>
</dbReference>
<dbReference type="Proteomes" id="UP000634647">
    <property type="component" value="Unassembled WGS sequence"/>
</dbReference>
<gene>
    <name evidence="4" type="ORF">GCM10008024_35890</name>
    <name evidence="5" type="ORF">SAMN05444006_12248</name>
</gene>
<dbReference type="EMBL" id="BNAB01000023">
    <property type="protein sequence ID" value="GHE05370.1"/>
    <property type="molecule type" value="Genomic_DNA"/>
</dbReference>
<reference evidence="4" key="1">
    <citation type="journal article" date="2014" name="Int. J. Syst. Evol. Microbiol.">
        <title>Complete genome sequence of Corynebacterium casei LMG S-19264T (=DSM 44701T), isolated from a smear-ripened cheese.</title>
        <authorList>
            <consortium name="US DOE Joint Genome Institute (JGI-PGF)"/>
            <person name="Walter F."/>
            <person name="Albersmeier A."/>
            <person name="Kalinowski J."/>
            <person name="Ruckert C."/>
        </authorList>
    </citation>
    <scope>NUCLEOTIDE SEQUENCE</scope>
    <source>
        <strain evidence="4">CGMCC 1.10859</strain>
    </source>
</reference>
<dbReference type="EMBL" id="FNOB01000022">
    <property type="protein sequence ID" value="SDX64087.1"/>
    <property type="molecule type" value="Genomic_DNA"/>
</dbReference>